<keyword evidence="2" id="KW-0238">DNA-binding</keyword>
<evidence type="ECO:0000256" key="1">
    <source>
        <dbReference type="ARBA" id="ARBA00023015"/>
    </source>
</evidence>
<evidence type="ECO:0000256" key="3">
    <source>
        <dbReference type="ARBA" id="ARBA00023163"/>
    </source>
</evidence>
<keyword evidence="5" id="KW-1185">Reference proteome</keyword>
<keyword evidence="3" id="KW-0804">Transcription</keyword>
<dbReference type="InterPro" id="IPR050109">
    <property type="entry name" value="HTH-type_TetR-like_transc_reg"/>
</dbReference>
<sequence>MPPPRHQLLDELVELFLTEGFLELGVGDLAARLRCSRTTLYQVATTKEQIVLTAIRAFFRRATERIEAQVEAEPDPGARLSVYLTAVAEELAPASERFYADLQAYAPAAGIYQANTALAARRVGELVTAGVAAGALRPVDAAFVGAAVAQVMTAIQGGAIAAASGLADAAAYRALADLVVHGVGGSTP</sequence>
<dbReference type="EMBL" id="BAAAJE010000016">
    <property type="protein sequence ID" value="GAA1151362.1"/>
    <property type="molecule type" value="Genomic_DNA"/>
</dbReference>
<dbReference type="InterPro" id="IPR009057">
    <property type="entry name" value="Homeodomain-like_sf"/>
</dbReference>
<evidence type="ECO:0000313" key="4">
    <source>
        <dbReference type="EMBL" id="GAA1151362.1"/>
    </source>
</evidence>
<dbReference type="SUPFAM" id="SSF48498">
    <property type="entry name" value="Tetracyclin repressor-like, C-terminal domain"/>
    <property type="match status" value="1"/>
</dbReference>
<keyword evidence="1" id="KW-0805">Transcription regulation</keyword>
<comment type="caution">
    <text evidence="4">The sequence shown here is derived from an EMBL/GenBank/DDBJ whole genome shotgun (WGS) entry which is preliminary data.</text>
</comment>
<evidence type="ECO:0008006" key="6">
    <source>
        <dbReference type="Google" id="ProtNLM"/>
    </source>
</evidence>
<evidence type="ECO:0000256" key="2">
    <source>
        <dbReference type="ARBA" id="ARBA00023125"/>
    </source>
</evidence>
<organism evidence="4 5">
    <name type="scientific">Nocardioides aquiterrae</name>
    <dbReference type="NCBI Taxonomy" id="203799"/>
    <lineage>
        <taxon>Bacteria</taxon>
        <taxon>Bacillati</taxon>
        <taxon>Actinomycetota</taxon>
        <taxon>Actinomycetes</taxon>
        <taxon>Propionibacteriales</taxon>
        <taxon>Nocardioidaceae</taxon>
        <taxon>Nocardioides</taxon>
    </lineage>
</organism>
<evidence type="ECO:0000313" key="5">
    <source>
        <dbReference type="Proteomes" id="UP001499979"/>
    </source>
</evidence>
<dbReference type="Gene3D" id="1.10.10.60">
    <property type="entry name" value="Homeodomain-like"/>
    <property type="match status" value="1"/>
</dbReference>
<dbReference type="Gene3D" id="1.10.357.10">
    <property type="entry name" value="Tetracycline Repressor, domain 2"/>
    <property type="match status" value="1"/>
</dbReference>
<name>A0ABN1UJJ2_9ACTN</name>
<accession>A0ABN1UJJ2</accession>
<dbReference type="PANTHER" id="PTHR30055:SF234">
    <property type="entry name" value="HTH-TYPE TRANSCRIPTIONAL REGULATOR BETI"/>
    <property type="match status" value="1"/>
</dbReference>
<gene>
    <name evidence="4" type="ORF">GCM10009606_32420</name>
</gene>
<dbReference type="Proteomes" id="UP001499979">
    <property type="component" value="Unassembled WGS sequence"/>
</dbReference>
<dbReference type="SUPFAM" id="SSF46689">
    <property type="entry name" value="Homeodomain-like"/>
    <property type="match status" value="1"/>
</dbReference>
<protein>
    <recommendedName>
        <fullName evidence="6">TetR/AcrR family transcriptional regulator</fullName>
    </recommendedName>
</protein>
<reference evidence="4 5" key="1">
    <citation type="journal article" date="2019" name="Int. J. Syst. Evol. Microbiol.">
        <title>The Global Catalogue of Microorganisms (GCM) 10K type strain sequencing project: providing services to taxonomists for standard genome sequencing and annotation.</title>
        <authorList>
            <consortium name="The Broad Institute Genomics Platform"/>
            <consortium name="The Broad Institute Genome Sequencing Center for Infectious Disease"/>
            <person name="Wu L."/>
            <person name="Ma J."/>
        </authorList>
    </citation>
    <scope>NUCLEOTIDE SEQUENCE [LARGE SCALE GENOMIC DNA]</scope>
    <source>
        <strain evidence="4 5">JCM 11813</strain>
    </source>
</reference>
<dbReference type="InterPro" id="IPR036271">
    <property type="entry name" value="Tet_transcr_reg_TetR-rel_C_sf"/>
</dbReference>
<dbReference type="PANTHER" id="PTHR30055">
    <property type="entry name" value="HTH-TYPE TRANSCRIPTIONAL REGULATOR RUTR"/>
    <property type="match status" value="1"/>
</dbReference>
<dbReference type="RefSeq" id="WP_343908629.1">
    <property type="nucleotide sequence ID" value="NZ_BAAAJE010000016.1"/>
</dbReference>
<proteinExistence type="predicted"/>